<reference evidence="2 4" key="1">
    <citation type="submission" date="2016-06" db="EMBL/GenBank/DDBJ databases">
        <title>Draft genome of Moraxella lacunata CCUG 57757A.</title>
        <authorList>
            <person name="Salva-Serra F."/>
            <person name="Engstrom-Jakobsson H."/>
            <person name="Thorell K."/>
            <person name="Gonzales-Siles L."/>
            <person name="Karlsson R."/>
            <person name="Boulund F."/>
            <person name="Engstrand L."/>
            <person name="Kristiansson E."/>
            <person name="Moore E."/>
        </authorList>
    </citation>
    <scope>NUCLEOTIDE SEQUENCE [LARGE SCALE GENOMIC DNA]</scope>
    <source>
        <strain evidence="2 4">CCUG 57757A</strain>
    </source>
</reference>
<organism evidence="2 4">
    <name type="scientific">Moraxella lacunata</name>
    <dbReference type="NCBI Taxonomy" id="477"/>
    <lineage>
        <taxon>Bacteria</taxon>
        <taxon>Pseudomonadati</taxon>
        <taxon>Pseudomonadota</taxon>
        <taxon>Gammaproteobacteria</taxon>
        <taxon>Moraxellales</taxon>
        <taxon>Moraxellaceae</taxon>
        <taxon>Moraxella</taxon>
    </lineage>
</organism>
<evidence type="ECO:0000313" key="5">
    <source>
        <dbReference type="Proteomes" id="UP000254107"/>
    </source>
</evidence>
<dbReference type="EMBL" id="UGQC01000001">
    <property type="protein sequence ID" value="STY99522.1"/>
    <property type="molecule type" value="Genomic_DNA"/>
</dbReference>
<evidence type="ECO:0000313" key="4">
    <source>
        <dbReference type="Proteomes" id="UP000092607"/>
    </source>
</evidence>
<reference evidence="3 5" key="2">
    <citation type="submission" date="2018-06" db="EMBL/GenBank/DDBJ databases">
        <authorList>
            <consortium name="Pathogen Informatics"/>
            <person name="Doyle S."/>
        </authorList>
    </citation>
    <scope>NUCLEOTIDE SEQUENCE [LARGE SCALE GENOMIC DNA]</scope>
    <source>
        <strain evidence="3 5">NCTC7911</strain>
    </source>
</reference>
<keyword evidence="5" id="KW-1185">Reference proteome</keyword>
<evidence type="ECO:0000313" key="3">
    <source>
        <dbReference type="EMBL" id="STY99522.1"/>
    </source>
</evidence>
<gene>
    <name evidence="2" type="ORF">A9309_07665</name>
    <name evidence="3" type="ORF">NCTC7911_00898</name>
</gene>
<dbReference type="RefSeq" id="WP_065256662.1">
    <property type="nucleotide sequence ID" value="NZ_JARDJM010000043.1"/>
</dbReference>
<evidence type="ECO:0000256" key="1">
    <source>
        <dbReference type="SAM" id="SignalP"/>
    </source>
</evidence>
<dbReference type="GeneID" id="302269535"/>
<dbReference type="OrthoDB" id="8607029at2"/>
<dbReference type="EMBL" id="LZMS01000062">
    <property type="protein sequence ID" value="OBX61738.1"/>
    <property type="molecule type" value="Genomic_DNA"/>
</dbReference>
<protein>
    <recommendedName>
        <fullName evidence="6">Lipoprotein</fullName>
    </recommendedName>
</protein>
<feature type="chain" id="PRO_5044555878" description="Lipoprotein" evidence="1">
    <location>
        <begin position="20"/>
        <end position="128"/>
    </location>
</feature>
<dbReference type="PROSITE" id="PS51257">
    <property type="entry name" value="PROKAR_LIPOPROTEIN"/>
    <property type="match status" value="1"/>
</dbReference>
<evidence type="ECO:0000313" key="2">
    <source>
        <dbReference type="EMBL" id="OBX61738.1"/>
    </source>
</evidence>
<keyword evidence="1" id="KW-0732">Signal</keyword>
<dbReference type="AlphaFoldDB" id="A0A1B8PZF3"/>
<proteinExistence type="predicted"/>
<dbReference type="Proteomes" id="UP000092607">
    <property type="component" value="Unassembled WGS sequence"/>
</dbReference>
<feature type="signal peptide" evidence="1">
    <location>
        <begin position="1"/>
        <end position="19"/>
    </location>
</feature>
<sequence length="128" mass="13330">MKKLMLSMMASVAMLTGCATTGTDGTTNAINTATNAGMAVFKNAVDIQCRTQLNGYNAYKTITMLMPAEQKTALENKVCGCVSEKAPQSVTLAELGQAVIDENARVQIATSAVSKTINACVSEFAGGI</sequence>
<dbReference type="Proteomes" id="UP000254107">
    <property type="component" value="Unassembled WGS sequence"/>
</dbReference>
<accession>A0A1B8PZF3</accession>
<evidence type="ECO:0008006" key="6">
    <source>
        <dbReference type="Google" id="ProtNLM"/>
    </source>
</evidence>
<name>A0A1B8PZF3_MORLA</name>